<protein>
    <submittedName>
        <fullName evidence="14">Metabotropic glutamate receptor 3</fullName>
    </submittedName>
</protein>
<dbReference type="OMA" id="LCYAVCY"/>
<evidence type="ECO:0000256" key="4">
    <source>
        <dbReference type="ARBA" id="ARBA00022692"/>
    </source>
</evidence>
<sequence>GVQPLEAMLYTLEQINKDTNLLPGIKLGMIAFDSCDSPTYGLEQALDFVKGFIAHFNEYHEHEFQCKDGSTPKFRGGGFDQVVAVIGAQSSSVTIQVATMLRLFRIPQISYMATSPSLSDRDRFPYFFRTVPSDVNQAHAMLEILRKFNWTYVSVVYSDNEYGNHGFETLSSLAGKYNVCFSAPQRVNKENFRDSDYDNVLYNIVNKTDVRVVVIFADKSMTQKLMDAAARHGIIGQFVWILCDAWSAASSLSDAWRDESVMEGALAVQPMSRNLAGFDSYFKSLGPSHGTINPWFEESLKEYCKKQLKDESTTWTDTTLDITPGTATPGTFEMCEWGRGRGYRQQRYLHFVRDAVYAVAQALHNLQVKECGPGATGVCEKMRHIDGDLLRTYLANVTFNDEGGKPFVFLNGRDGPPRYSILNFQKDTSGHRYHWKIVGNYTLLNIDHDIISYRKGEAFPASTCATPCAVHQIKIQQREDICCWHCRSCGKYQVKVDEYHCEDCALGSLPSHDHSHCVPIPEEFIDYQNPWAIAAMAVASLGILVTVFVFIIFWTYSDTPVVKASGRELSYLLLVGILASFCVTFVIVAHPTSFTCGLTRFFLGFCYTLCYAAIVTKTNRIARIFSNRPISPHKTRYTSPKSQLVITALLTSVEVVINVSWLMYEPPSVTHSFPTRESRMLICEGLDGYSYMVGLLYPFVLIGLCTAYAVKTRKCPGGFNETRHIAFTNYTAIIIWLAFVPLYLASNSNSIRVVTLAISLSLSGLVQLACLFFPKLYIVLFKPEKNTKEVV</sequence>
<dbReference type="Pfam" id="PF01094">
    <property type="entry name" value="ANF_receptor"/>
    <property type="match status" value="1"/>
</dbReference>
<dbReference type="STRING" id="136037.A0A067R3Y1"/>
<keyword evidence="9" id="KW-0325">Glycoprotein</keyword>
<feature type="transmembrane region" description="Helical" evidence="12">
    <location>
        <begin position="722"/>
        <end position="744"/>
    </location>
</feature>
<dbReference type="GO" id="GO:0005886">
    <property type="term" value="C:plasma membrane"/>
    <property type="evidence" value="ECO:0007669"/>
    <property type="project" value="UniProtKB-SubCell"/>
</dbReference>
<organism evidence="14 15">
    <name type="scientific">Zootermopsis nevadensis</name>
    <name type="common">Dampwood termite</name>
    <dbReference type="NCBI Taxonomy" id="136037"/>
    <lineage>
        <taxon>Eukaryota</taxon>
        <taxon>Metazoa</taxon>
        <taxon>Ecdysozoa</taxon>
        <taxon>Arthropoda</taxon>
        <taxon>Hexapoda</taxon>
        <taxon>Insecta</taxon>
        <taxon>Pterygota</taxon>
        <taxon>Neoptera</taxon>
        <taxon>Polyneoptera</taxon>
        <taxon>Dictyoptera</taxon>
        <taxon>Blattodea</taxon>
        <taxon>Blattoidea</taxon>
        <taxon>Termitoidae</taxon>
        <taxon>Termopsidae</taxon>
        <taxon>Zootermopsis</taxon>
    </lineage>
</organism>
<feature type="transmembrane region" description="Helical" evidence="12">
    <location>
        <begin position="531"/>
        <end position="557"/>
    </location>
</feature>
<dbReference type="InterPro" id="IPR017978">
    <property type="entry name" value="GPCR_3_C"/>
</dbReference>
<dbReference type="InterPro" id="IPR000162">
    <property type="entry name" value="GPCR_3_mtglu_rcpt"/>
</dbReference>
<evidence type="ECO:0000256" key="3">
    <source>
        <dbReference type="ARBA" id="ARBA00022475"/>
    </source>
</evidence>
<feature type="domain" description="G-protein coupled receptors family 3 profile" evidence="13">
    <location>
        <begin position="531"/>
        <end position="791"/>
    </location>
</feature>
<dbReference type="CDD" id="cd15045">
    <property type="entry name" value="7tmC_mGluRs"/>
    <property type="match status" value="1"/>
</dbReference>
<evidence type="ECO:0000256" key="7">
    <source>
        <dbReference type="ARBA" id="ARBA00023136"/>
    </source>
</evidence>
<keyword evidence="10" id="KW-0807">Transducer</keyword>
<dbReference type="Gene3D" id="2.10.50.30">
    <property type="entry name" value="GPCR, family 3, nine cysteines domain"/>
    <property type="match status" value="1"/>
</dbReference>
<evidence type="ECO:0000313" key="14">
    <source>
        <dbReference type="EMBL" id="KDR13891.1"/>
    </source>
</evidence>
<dbReference type="InterPro" id="IPR000337">
    <property type="entry name" value="GPCR_3"/>
</dbReference>
<evidence type="ECO:0000313" key="15">
    <source>
        <dbReference type="Proteomes" id="UP000027135"/>
    </source>
</evidence>
<dbReference type="PANTHER" id="PTHR24060">
    <property type="entry name" value="METABOTROPIC GLUTAMATE RECEPTOR"/>
    <property type="match status" value="1"/>
</dbReference>
<dbReference type="FunFam" id="2.10.50.30:FF:000001">
    <property type="entry name" value="metabotropic glutamate receptor 1"/>
    <property type="match status" value="1"/>
</dbReference>
<dbReference type="PRINTS" id="PR00593">
    <property type="entry name" value="MTABOTROPICR"/>
</dbReference>
<evidence type="ECO:0000256" key="10">
    <source>
        <dbReference type="ARBA" id="ARBA00023224"/>
    </source>
</evidence>
<evidence type="ECO:0000256" key="12">
    <source>
        <dbReference type="SAM" id="Phobius"/>
    </source>
</evidence>
<feature type="non-terminal residue" evidence="14">
    <location>
        <position position="1"/>
    </location>
</feature>
<proteinExistence type="inferred from homology"/>
<dbReference type="Proteomes" id="UP000027135">
    <property type="component" value="Unassembled WGS sequence"/>
</dbReference>
<dbReference type="Pfam" id="PF00003">
    <property type="entry name" value="7tm_3"/>
    <property type="match status" value="1"/>
</dbReference>
<feature type="non-terminal residue" evidence="14">
    <location>
        <position position="791"/>
    </location>
</feature>
<evidence type="ECO:0000256" key="6">
    <source>
        <dbReference type="ARBA" id="ARBA00023040"/>
    </source>
</evidence>
<dbReference type="GO" id="GO:0004930">
    <property type="term" value="F:G protein-coupled receptor activity"/>
    <property type="evidence" value="ECO:0007669"/>
    <property type="project" value="UniProtKB-KW"/>
</dbReference>
<feature type="transmembrane region" description="Helical" evidence="12">
    <location>
        <begin position="750"/>
        <end position="773"/>
    </location>
</feature>
<evidence type="ECO:0000256" key="2">
    <source>
        <dbReference type="ARBA" id="ARBA00007242"/>
    </source>
</evidence>
<keyword evidence="8 14" id="KW-0675">Receptor</keyword>
<dbReference type="FunCoup" id="A0A067R3Y1">
    <property type="interactions" value="77"/>
</dbReference>
<dbReference type="PRINTS" id="PR00248">
    <property type="entry name" value="GPCRMGR"/>
</dbReference>
<dbReference type="Gene3D" id="3.40.50.2300">
    <property type="match status" value="2"/>
</dbReference>
<dbReference type="eggNOG" id="KOG1056">
    <property type="taxonomic scope" value="Eukaryota"/>
</dbReference>
<dbReference type="FunFam" id="3.40.50.2300:FF:000145">
    <property type="entry name" value="Glutamate receptor, metabotropic"/>
    <property type="match status" value="1"/>
</dbReference>
<keyword evidence="4 12" id="KW-0812">Transmembrane</keyword>
<keyword evidence="6" id="KW-0297">G-protein coupled receptor</keyword>
<dbReference type="PROSITE" id="PS50259">
    <property type="entry name" value="G_PROTEIN_RECEP_F3_4"/>
    <property type="match status" value="1"/>
</dbReference>
<comment type="subcellular location">
    <subcellularLocation>
        <location evidence="1">Cell membrane</location>
        <topology evidence="1">Multi-pass membrane protein</topology>
    </subcellularLocation>
</comment>
<evidence type="ECO:0000256" key="11">
    <source>
        <dbReference type="ARBA" id="ARBA00054813"/>
    </source>
</evidence>
<keyword evidence="5 12" id="KW-1133">Transmembrane helix</keyword>
<name>A0A067R3Y1_ZOONE</name>
<comment type="similarity">
    <text evidence="2">Belongs to the G-protein coupled receptor 3 family.</text>
</comment>
<feature type="transmembrane region" description="Helical" evidence="12">
    <location>
        <begin position="689"/>
        <end position="710"/>
    </location>
</feature>
<keyword evidence="3" id="KW-1003">Cell membrane</keyword>
<evidence type="ECO:0000256" key="9">
    <source>
        <dbReference type="ARBA" id="ARBA00023180"/>
    </source>
</evidence>
<dbReference type="InterPro" id="IPR001828">
    <property type="entry name" value="ANF_lig-bd_rcpt"/>
</dbReference>
<evidence type="ECO:0000256" key="5">
    <source>
        <dbReference type="ARBA" id="ARBA00022989"/>
    </source>
</evidence>
<evidence type="ECO:0000256" key="8">
    <source>
        <dbReference type="ARBA" id="ARBA00023170"/>
    </source>
</evidence>
<dbReference type="InterPro" id="IPR050726">
    <property type="entry name" value="mGluR"/>
</dbReference>
<dbReference type="CDD" id="cd06362">
    <property type="entry name" value="PBP1_mGluR"/>
    <property type="match status" value="1"/>
</dbReference>
<dbReference type="AlphaFoldDB" id="A0A067R3Y1"/>
<dbReference type="SUPFAM" id="SSF53822">
    <property type="entry name" value="Periplasmic binding protein-like I"/>
    <property type="match status" value="1"/>
</dbReference>
<dbReference type="InParanoid" id="A0A067R3Y1"/>
<keyword evidence="7 12" id="KW-0472">Membrane</keyword>
<evidence type="ECO:0000256" key="1">
    <source>
        <dbReference type="ARBA" id="ARBA00004651"/>
    </source>
</evidence>
<keyword evidence="15" id="KW-1185">Reference proteome</keyword>
<dbReference type="InterPro" id="IPR028082">
    <property type="entry name" value="Peripla_BP_I"/>
</dbReference>
<accession>A0A067R3Y1</accession>
<comment type="function">
    <text evidence="11">G-protein coupled receptor for glutamate. Ligand binding causes a conformation change that triggers signaling via guanine nucleotide-binding proteins (G proteins) and modulates the activity of down-stream effectors.</text>
</comment>
<dbReference type="EMBL" id="KK852914">
    <property type="protein sequence ID" value="KDR13891.1"/>
    <property type="molecule type" value="Genomic_DNA"/>
</dbReference>
<reference evidence="14 15" key="1">
    <citation type="journal article" date="2014" name="Nat. Commun.">
        <title>Molecular traces of alternative social organization in a termite genome.</title>
        <authorList>
            <person name="Terrapon N."/>
            <person name="Li C."/>
            <person name="Robertson H.M."/>
            <person name="Ji L."/>
            <person name="Meng X."/>
            <person name="Booth W."/>
            <person name="Chen Z."/>
            <person name="Childers C.P."/>
            <person name="Glastad K.M."/>
            <person name="Gokhale K."/>
            <person name="Gowin J."/>
            <person name="Gronenberg W."/>
            <person name="Hermansen R.A."/>
            <person name="Hu H."/>
            <person name="Hunt B.G."/>
            <person name="Huylmans A.K."/>
            <person name="Khalil S.M."/>
            <person name="Mitchell R.D."/>
            <person name="Munoz-Torres M.C."/>
            <person name="Mustard J.A."/>
            <person name="Pan H."/>
            <person name="Reese J.T."/>
            <person name="Scharf M.E."/>
            <person name="Sun F."/>
            <person name="Vogel H."/>
            <person name="Xiao J."/>
            <person name="Yang W."/>
            <person name="Yang Z."/>
            <person name="Yang Z."/>
            <person name="Zhou J."/>
            <person name="Zhu J."/>
            <person name="Brent C.S."/>
            <person name="Elsik C.G."/>
            <person name="Goodisman M.A."/>
            <person name="Liberles D.A."/>
            <person name="Roe R.M."/>
            <person name="Vargo E.L."/>
            <person name="Vilcinskas A."/>
            <person name="Wang J."/>
            <person name="Bornberg-Bauer E."/>
            <person name="Korb J."/>
            <person name="Zhang G."/>
            <person name="Liebig J."/>
        </authorList>
    </citation>
    <scope>NUCLEOTIDE SEQUENCE [LARGE SCALE GENOMIC DNA]</scope>
    <source>
        <tissue evidence="14">Whole organism</tissue>
    </source>
</reference>
<gene>
    <name evidence="14" type="ORF">L798_12305</name>
</gene>
<evidence type="ECO:0000259" key="13">
    <source>
        <dbReference type="PROSITE" id="PS50259"/>
    </source>
</evidence>
<feature type="transmembrane region" description="Helical" evidence="12">
    <location>
        <begin position="601"/>
        <end position="622"/>
    </location>
</feature>
<feature type="transmembrane region" description="Helical" evidence="12">
    <location>
        <begin position="569"/>
        <end position="589"/>
    </location>
</feature>
<dbReference type="InterPro" id="IPR038550">
    <property type="entry name" value="GPCR_3_9-Cys_sf"/>
</dbReference>